<name>A0ACB8W1L0_9TELE</name>
<organism evidence="1 2">
    <name type="scientific">Scortum barcoo</name>
    <name type="common">barcoo grunter</name>
    <dbReference type="NCBI Taxonomy" id="214431"/>
    <lineage>
        <taxon>Eukaryota</taxon>
        <taxon>Metazoa</taxon>
        <taxon>Chordata</taxon>
        <taxon>Craniata</taxon>
        <taxon>Vertebrata</taxon>
        <taxon>Euteleostomi</taxon>
        <taxon>Actinopterygii</taxon>
        <taxon>Neopterygii</taxon>
        <taxon>Teleostei</taxon>
        <taxon>Neoteleostei</taxon>
        <taxon>Acanthomorphata</taxon>
        <taxon>Eupercaria</taxon>
        <taxon>Centrarchiformes</taxon>
        <taxon>Terapontoidei</taxon>
        <taxon>Terapontidae</taxon>
        <taxon>Scortum</taxon>
    </lineage>
</organism>
<comment type="caution">
    <text evidence="1">The sequence shown here is derived from an EMBL/GenBank/DDBJ whole genome shotgun (WGS) entry which is preliminary data.</text>
</comment>
<accession>A0ACB8W1L0</accession>
<reference evidence="1" key="1">
    <citation type="submission" date="2022-04" db="EMBL/GenBank/DDBJ databases">
        <title>Jade perch genome.</title>
        <authorList>
            <person name="Chao B."/>
        </authorList>
    </citation>
    <scope>NUCLEOTIDE SEQUENCE</scope>
    <source>
        <strain evidence="1">CB-2022</strain>
    </source>
</reference>
<keyword evidence="2" id="KW-1185">Reference proteome</keyword>
<dbReference type="Proteomes" id="UP000831701">
    <property type="component" value="Chromosome 16"/>
</dbReference>
<gene>
    <name evidence="1" type="ORF">L3Q82_013736</name>
</gene>
<evidence type="ECO:0000313" key="2">
    <source>
        <dbReference type="Proteomes" id="UP000831701"/>
    </source>
</evidence>
<protein>
    <submittedName>
        <fullName evidence="1">Uncharacterized protein</fullName>
    </submittedName>
</protein>
<dbReference type="EMBL" id="CM041546">
    <property type="protein sequence ID" value="KAI3361596.1"/>
    <property type="molecule type" value="Genomic_DNA"/>
</dbReference>
<sequence length="171" mass="18689">MAAFTMRRQRLCSPGACSGSCSRLQLLLRLLLLLLRLLPAPFLSPGWAIPERYAGDPEGCDPFIMNCSILYALQPQTFSSEEAKVAFAINHLMGRACLWGTAEWEQRTPACVSLLWTSRSLHLPMPSKRDRLTSRGGSNDSGADVSLIDEELALQLGITRIPLSKAISASA</sequence>
<proteinExistence type="predicted"/>
<evidence type="ECO:0000313" key="1">
    <source>
        <dbReference type="EMBL" id="KAI3361596.1"/>
    </source>
</evidence>